<dbReference type="EMBL" id="WAIE01000001">
    <property type="protein sequence ID" value="KAB1443775.1"/>
    <property type="molecule type" value="Genomic_DNA"/>
</dbReference>
<protein>
    <recommendedName>
        <fullName evidence="3">Purine nucleoside phosphorylase</fullName>
        <shortName evidence="3">PNP</shortName>
        <ecNumber evidence="3">2.4.2.1</ecNumber>
    </recommendedName>
</protein>
<feature type="binding site" evidence="3">
    <location>
        <position position="9"/>
    </location>
    <ligand>
        <name>phosphate</name>
        <dbReference type="ChEBI" id="CHEBI:43474"/>
    </ligand>
</feature>
<keyword evidence="3" id="KW-0660">Purine salvage</keyword>
<dbReference type="Proteomes" id="UP000438699">
    <property type="component" value="Unassembled WGS sequence"/>
</dbReference>
<dbReference type="GO" id="GO:0006166">
    <property type="term" value="P:purine ribonucleoside salvage"/>
    <property type="evidence" value="ECO:0007669"/>
    <property type="project" value="UniProtKB-UniRule"/>
</dbReference>
<evidence type="ECO:0000313" key="7">
    <source>
        <dbReference type="Proteomes" id="UP000438699"/>
    </source>
</evidence>
<dbReference type="InterPro" id="IPR035994">
    <property type="entry name" value="Nucleoside_phosphorylase_sf"/>
</dbReference>
<dbReference type="InterPro" id="IPR000845">
    <property type="entry name" value="Nucleoside_phosphorylase_d"/>
</dbReference>
<comment type="subunit">
    <text evidence="3">Homohexamer. Dimer of a homotrimer.</text>
</comment>
<dbReference type="AlphaFoldDB" id="A0A6N6N988"/>
<comment type="similarity">
    <text evidence="3">Belongs to the PNP/MTAP phosphorylase family. MTAP subfamily.</text>
</comment>
<dbReference type="Pfam" id="PF01048">
    <property type="entry name" value="PNP_UDP_1"/>
    <property type="match status" value="1"/>
</dbReference>
<sequence>MKIGIIGGSGLDNPDILENPSDSEMETPYGAPSSCLRNGVIAGRDVVLIARHGLEHTHTPTRVNYRANIWALKQAGCDCILATTACGSLRRRIARGHLVILDQFIDFTRHRSITFHDEFEPHGAVHTPMAEPFDDSLREVLLRSCAECGVEHHARGTVITIEGPRFSTRAESNMFRQWGADVINMSVAPECILANEIGLPYAAVAMSTDYDCWKTDEPPVTWEEILEVFGGNVEKVTKVLITAIKGLEQGCND</sequence>
<evidence type="ECO:0000256" key="1">
    <source>
        <dbReference type="ARBA" id="ARBA00022676"/>
    </source>
</evidence>
<comment type="catalytic activity">
    <reaction evidence="3">
        <text>a purine D-ribonucleoside + phosphate = a purine nucleobase + alpha-D-ribose 1-phosphate</text>
        <dbReference type="Rhea" id="RHEA:19805"/>
        <dbReference type="ChEBI" id="CHEBI:26386"/>
        <dbReference type="ChEBI" id="CHEBI:43474"/>
        <dbReference type="ChEBI" id="CHEBI:57720"/>
        <dbReference type="ChEBI" id="CHEBI:142355"/>
        <dbReference type="EC" id="2.4.2.1"/>
    </reaction>
</comment>
<evidence type="ECO:0000256" key="4">
    <source>
        <dbReference type="SAM" id="MobiDB-lite"/>
    </source>
</evidence>
<name>A0A6N6N988_9BACT</name>
<dbReference type="CDD" id="cd09010">
    <property type="entry name" value="MTAP_SsMTAPII_like_MTIP"/>
    <property type="match status" value="1"/>
</dbReference>
<dbReference type="InterPro" id="IPR010044">
    <property type="entry name" value="MTAP"/>
</dbReference>
<feature type="domain" description="Nucleoside phosphorylase" evidence="5">
    <location>
        <begin position="2"/>
        <end position="244"/>
    </location>
</feature>
<dbReference type="PANTHER" id="PTHR42679">
    <property type="entry name" value="S-METHYL-5'-THIOADENOSINE PHOSPHORYLASE"/>
    <property type="match status" value="1"/>
</dbReference>
<evidence type="ECO:0000256" key="3">
    <source>
        <dbReference type="HAMAP-Rule" id="MF_01963"/>
    </source>
</evidence>
<proteinExistence type="inferred from homology"/>
<dbReference type="SUPFAM" id="SSF53167">
    <property type="entry name" value="Purine and uridine phosphorylases"/>
    <property type="match status" value="1"/>
</dbReference>
<organism evidence="6 7">
    <name type="scientific">Pseudodesulfovibrio senegalensis</name>
    <dbReference type="NCBI Taxonomy" id="1721087"/>
    <lineage>
        <taxon>Bacteria</taxon>
        <taxon>Pseudomonadati</taxon>
        <taxon>Thermodesulfobacteriota</taxon>
        <taxon>Desulfovibrionia</taxon>
        <taxon>Desulfovibrionales</taxon>
        <taxon>Desulfovibrionaceae</taxon>
    </lineage>
</organism>
<dbReference type="EC" id="2.4.2.1" evidence="3"/>
<dbReference type="GO" id="GO:0019509">
    <property type="term" value="P:L-methionine salvage from methylthioadenosine"/>
    <property type="evidence" value="ECO:0007669"/>
    <property type="project" value="TreeGrafter"/>
</dbReference>
<reference evidence="6 7" key="1">
    <citation type="journal article" date="2017" name="Int. J. Syst. Evol. Microbiol.">
        <title>Desulfovibrio senegalensis sp. nov., a mesophilic sulfate reducer isolated from marine sediment.</title>
        <authorList>
            <person name="Thioye A."/>
            <person name="Gam Z.B.A."/>
            <person name="Mbengue M."/>
            <person name="Cayol J.L."/>
            <person name="Joseph-Bartoli M."/>
            <person name="Toure-Kane C."/>
            <person name="Labat M."/>
        </authorList>
    </citation>
    <scope>NUCLEOTIDE SEQUENCE [LARGE SCALE GENOMIC DNA]</scope>
    <source>
        <strain evidence="6 7">DSM 101509</strain>
    </source>
</reference>
<keyword evidence="7" id="KW-1185">Reference proteome</keyword>
<feature type="binding site" evidence="3">
    <location>
        <position position="185"/>
    </location>
    <ligand>
        <name>substrate</name>
    </ligand>
</feature>
<feature type="region of interest" description="Disordered" evidence="4">
    <location>
        <begin position="1"/>
        <end position="30"/>
    </location>
</feature>
<feature type="site" description="Important for substrate specificity" evidence="3">
    <location>
        <position position="222"/>
    </location>
</feature>
<dbReference type="PANTHER" id="PTHR42679:SF2">
    <property type="entry name" value="S-METHYL-5'-THIOADENOSINE PHOSPHORYLASE"/>
    <property type="match status" value="1"/>
</dbReference>
<gene>
    <name evidence="6" type="primary">mtnP</name>
    <name evidence="6" type="ORF">F8A88_05950</name>
</gene>
<comment type="function">
    <text evidence="3">Purine nucleoside phosphorylase involved in purine salvage.</text>
</comment>
<evidence type="ECO:0000259" key="5">
    <source>
        <dbReference type="Pfam" id="PF01048"/>
    </source>
</evidence>
<comment type="pathway">
    <text evidence="3">Purine metabolism; purine nucleoside salvage.</text>
</comment>
<comment type="caution">
    <text evidence="6">The sequence shown here is derived from an EMBL/GenBank/DDBJ whole genome shotgun (WGS) entry which is preliminary data.</text>
</comment>
<feature type="binding site" evidence="3">
    <location>
        <begin position="84"/>
        <end position="85"/>
    </location>
    <ligand>
        <name>phosphate</name>
        <dbReference type="ChEBI" id="CHEBI:43474"/>
    </ligand>
</feature>
<dbReference type="Gene3D" id="3.40.50.1580">
    <property type="entry name" value="Nucleoside phosphorylase domain"/>
    <property type="match status" value="1"/>
</dbReference>
<dbReference type="OrthoDB" id="1523230at2"/>
<comment type="miscellaneous">
    <text evidence="3">Although this enzyme belongs to the family of MTA phosphorylases based on sequence homology, it lacks several conserved amino acids in the substrate binding pocket that confer specificity towards MTA.</text>
</comment>
<dbReference type="GO" id="GO:0017061">
    <property type="term" value="F:S-methyl-5-thioadenosine phosphorylase activity"/>
    <property type="evidence" value="ECO:0007669"/>
    <property type="project" value="InterPro"/>
</dbReference>
<feature type="binding site" evidence="3">
    <location>
        <position position="186"/>
    </location>
    <ligand>
        <name>phosphate</name>
        <dbReference type="ChEBI" id="CHEBI:43474"/>
    </ligand>
</feature>
<dbReference type="HAMAP" id="MF_01963">
    <property type="entry name" value="MTAP"/>
    <property type="match status" value="1"/>
</dbReference>
<feature type="site" description="Important for substrate specificity" evidence="3">
    <location>
        <position position="167"/>
    </location>
</feature>
<keyword evidence="1 3" id="KW-0328">Glycosyltransferase</keyword>
<evidence type="ECO:0000256" key="2">
    <source>
        <dbReference type="ARBA" id="ARBA00022679"/>
    </source>
</evidence>
<accession>A0A6N6N988</accession>
<dbReference type="GO" id="GO:0005829">
    <property type="term" value="C:cytosol"/>
    <property type="evidence" value="ECO:0007669"/>
    <property type="project" value="TreeGrafter"/>
</dbReference>
<feature type="compositionally biased region" description="Gly residues" evidence="4">
    <location>
        <begin position="1"/>
        <end position="10"/>
    </location>
</feature>
<evidence type="ECO:0000313" key="6">
    <source>
        <dbReference type="EMBL" id="KAB1443775.1"/>
    </source>
</evidence>
<dbReference type="RefSeq" id="WP_151150148.1">
    <property type="nucleotide sequence ID" value="NZ_WAIE01000001.1"/>
</dbReference>
<keyword evidence="2 3" id="KW-0808">Transferase</keyword>
<feature type="binding site" evidence="3">
    <location>
        <begin position="209"/>
        <end position="211"/>
    </location>
    <ligand>
        <name>substrate</name>
    </ligand>
</feature>
<dbReference type="UniPathway" id="UPA00606"/>
<feature type="binding site" evidence="3">
    <location>
        <begin position="51"/>
        <end position="52"/>
    </location>
    <ligand>
        <name>phosphate</name>
        <dbReference type="ChEBI" id="CHEBI:43474"/>
    </ligand>
</feature>
<dbReference type="NCBIfam" id="TIGR01694">
    <property type="entry name" value="MTAP"/>
    <property type="match status" value="1"/>
</dbReference>